<feature type="binding site" evidence="12">
    <location>
        <position position="272"/>
    </location>
    <ligand>
        <name>ATP</name>
        <dbReference type="ChEBI" id="CHEBI:30616"/>
    </ligand>
</feature>
<keyword evidence="5" id="KW-0732">Signal</keyword>
<feature type="compositionally biased region" description="Low complexity" evidence="13">
    <location>
        <begin position="169"/>
        <end position="178"/>
    </location>
</feature>
<evidence type="ECO:0000256" key="1">
    <source>
        <dbReference type="ARBA" id="ARBA00004479"/>
    </source>
</evidence>
<comment type="subcellular location">
    <subcellularLocation>
        <location evidence="1">Membrane</location>
        <topology evidence="1">Single-pass type I membrane protein</topology>
    </subcellularLocation>
</comment>
<dbReference type="InterPro" id="IPR059179">
    <property type="entry name" value="MLKL-like_MCAfunc"/>
</dbReference>
<dbReference type="InterPro" id="IPR000719">
    <property type="entry name" value="Prot_kinase_dom"/>
</dbReference>
<dbReference type="EMBL" id="CM016559">
    <property type="protein sequence ID" value="TKW02259.1"/>
    <property type="molecule type" value="Genomic_DNA"/>
</dbReference>
<evidence type="ECO:0000256" key="3">
    <source>
        <dbReference type="ARBA" id="ARBA00022679"/>
    </source>
</evidence>
<organism evidence="15 16">
    <name type="scientific">Setaria viridis</name>
    <name type="common">Green bristlegrass</name>
    <name type="synonym">Setaria italica subsp. viridis</name>
    <dbReference type="NCBI Taxonomy" id="4556"/>
    <lineage>
        <taxon>Eukaryota</taxon>
        <taxon>Viridiplantae</taxon>
        <taxon>Streptophyta</taxon>
        <taxon>Embryophyta</taxon>
        <taxon>Tracheophyta</taxon>
        <taxon>Spermatophyta</taxon>
        <taxon>Magnoliopsida</taxon>
        <taxon>Liliopsida</taxon>
        <taxon>Poales</taxon>
        <taxon>Poaceae</taxon>
        <taxon>PACMAD clade</taxon>
        <taxon>Panicoideae</taxon>
        <taxon>Panicodae</taxon>
        <taxon>Paniceae</taxon>
        <taxon>Cenchrinae</taxon>
        <taxon>Setaria</taxon>
    </lineage>
</organism>
<keyword evidence="2" id="KW-0723">Serine/threonine-protein kinase</keyword>
<evidence type="ECO:0000256" key="4">
    <source>
        <dbReference type="ARBA" id="ARBA00022692"/>
    </source>
</evidence>
<evidence type="ECO:0000259" key="14">
    <source>
        <dbReference type="PROSITE" id="PS50011"/>
    </source>
</evidence>
<dbReference type="PROSITE" id="PS00107">
    <property type="entry name" value="PROTEIN_KINASE_ATP"/>
    <property type="match status" value="1"/>
</dbReference>
<dbReference type="FunFam" id="1.10.510.10:FF:000590">
    <property type="entry name" value="PR5-like receptor kinase"/>
    <property type="match status" value="1"/>
</dbReference>
<keyword evidence="10" id="KW-0472">Membrane</keyword>
<dbReference type="GO" id="GO:0004674">
    <property type="term" value="F:protein serine/threonine kinase activity"/>
    <property type="evidence" value="ECO:0007669"/>
    <property type="project" value="UniProtKB-KW"/>
</dbReference>
<evidence type="ECO:0000256" key="2">
    <source>
        <dbReference type="ARBA" id="ARBA00022527"/>
    </source>
</evidence>
<evidence type="ECO:0000256" key="12">
    <source>
        <dbReference type="PROSITE-ProRule" id="PRU10141"/>
    </source>
</evidence>
<dbReference type="PROSITE" id="PS00108">
    <property type="entry name" value="PROTEIN_KINASE_ST"/>
    <property type="match status" value="1"/>
</dbReference>
<dbReference type="InterPro" id="IPR011009">
    <property type="entry name" value="Kinase-like_dom_sf"/>
</dbReference>
<dbReference type="Pfam" id="PF22215">
    <property type="entry name" value="MLKL_N"/>
    <property type="match status" value="1"/>
</dbReference>
<evidence type="ECO:0000256" key="5">
    <source>
        <dbReference type="ARBA" id="ARBA00022729"/>
    </source>
</evidence>
<reference evidence="15" key="1">
    <citation type="submission" date="2019-03" db="EMBL/GenBank/DDBJ databases">
        <title>WGS assembly of Setaria viridis.</title>
        <authorList>
            <person name="Huang P."/>
            <person name="Jenkins J."/>
            <person name="Grimwood J."/>
            <person name="Barry K."/>
            <person name="Healey A."/>
            <person name="Mamidi S."/>
            <person name="Sreedasyam A."/>
            <person name="Shu S."/>
            <person name="Feldman M."/>
            <person name="Wu J."/>
            <person name="Yu Y."/>
            <person name="Chen C."/>
            <person name="Johnson J."/>
            <person name="Rokhsar D."/>
            <person name="Baxter I."/>
            <person name="Schmutz J."/>
            <person name="Brutnell T."/>
            <person name="Kellogg E."/>
        </authorList>
    </citation>
    <scope>NUCLEOTIDE SEQUENCE [LARGE SCALE GENOMIC DNA]</scope>
</reference>
<evidence type="ECO:0000256" key="7">
    <source>
        <dbReference type="ARBA" id="ARBA00022777"/>
    </source>
</evidence>
<dbReference type="InterPro" id="IPR017441">
    <property type="entry name" value="Protein_kinase_ATP_BS"/>
</dbReference>
<dbReference type="InterPro" id="IPR036537">
    <property type="entry name" value="Adaptor_Cbl_N_dom_sf"/>
</dbReference>
<evidence type="ECO:0000256" key="11">
    <source>
        <dbReference type="ARBA" id="ARBA00023180"/>
    </source>
</evidence>
<keyword evidence="9" id="KW-1133">Transmembrane helix</keyword>
<evidence type="ECO:0000256" key="8">
    <source>
        <dbReference type="ARBA" id="ARBA00022840"/>
    </source>
</evidence>
<dbReference type="PROSITE" id="PS50011">
    <property type="entry name" value="PROTEIN_KINASE_DOM"/>
    <property type="match status" value="1"/>
</dbReference>
<dbReference type="Proteomes" id="UP000298652">
    <property type="component" value="Chromosome 8"/>
</dbReference>
<dbReference type="InterPro" id="IPR008271">
    <property type="entry name" value="Ser/Thr_kinase_AS"/>
</dbReference>
<dbReference type="SMART" id="SM00220">
    <property type="entry name" value="S_TKc"/>
    <property type="match status" value="1"/>
</dbReference>
<dbReference type="SUPFAM" id="SSF56112">
    <property type="entry name" value="Protein kinase-like (PK-like)"/>
    <property type="match status" value="1"/>
</dbReference>
<dbReference type="GO" id="GO:0016020">
    <property type="term" value="C:membrane"/>
    <property type="evidence" value="ECO:0007669"/>
    <property type="project" value="UniProtKB-SubCell"/>
</dbReference>
<dbReference type="InterPro" id="IPR054000">
    <property type="entry name" value="MLKL_N"/>
</dbReference>
<dbReference type="Gene3D" id="3.30.200.20">
    <property type="entry name" value="Phosphorylase Kinase, domain 1"/>
    <property type="match status" value="1"/>
</dbReference>
<keyword evidence="3" id="KW-0808">Transferase</keyword>
<keyword evidence="7" id="KW-0418">Kinase</keyword>
<dbReference type="AlphaFoldDB" id="A0A4U6TNW3"/>
<dbReference type="GO" id="GO:0005524">
    <property type="term" value="F:ATP binding"/>
    <property type="evidence" value="ECO:0007669"/>
    <property type="project" value="UniProtKB-UniRule"/>
</dbReference>
<feature type="domain" description="Protein kinase" evidence="14">
    <location>
        <begin position="243"/>
        <end position="527"/>
    </location>
</feature>
<evidence type="ECO:0000313" key="15">
    <source>
        <dbReference type="EMBL" id="TKW02259.1"/>
    </source>
</evidence>
<name>A0A4U6TNW3_SETVI</name>
<keyword evidence="8 12" id="KW-0067">ATP-binding</keyword>
<evidence type="ECO:0000256" key="10">
    <source>
        <dbReference type="ARBA" id="ARBA00023136"/>
    </source>
</evidence>
<dbReference type="OMA" id="VVECHPS"/>
<evidence type="ECO:0000256" key="13">
    <source>
        <dbReference type="SAM" id="MobiDB-lite"/>
    </source>
</evidence>
<keyword evidence="16" id="KW-1185">Reference proteome</keyword>
<accession>A0A4U6TNW3</accession>
<keyword evidence="4" id="KW-0812">Transmembrane</keyword>
<keyword evidence="11" id="KW-0325">Glycoprotein</keyword>
<dbReference type="GO" id="GO:0007166">
    <property type="term" value="P:cell surface receptor signaling pathway"/>
    <property type="evidence" value="ECO:0007669"/>
    <property type="project" value="InterPro"/>
</dbReference>
<dbReference type="Gramene" id="TKW02259">
    <property type="protein sequence ID" value="TKW02259"/>
    <property type="gene ID" value="SEVIR_8G234800v2"/>
</dbReference>
<dbReference type="Gene3D" id="1.20.930.20">
    <property type="entry name" value="Adaptor protein Cbl, N-terminal domain"/>
    <property type="match status" value="1"/>
</dbReference>
<dbReference type="CDD" id="cd21037">
    <property type="entry name" value="MLKL_NTD"/>
    <property type="match status" value="1"/>
</dbReference>
<evidence type="ECO:0000256" key="9">
    <source>
        <dbReference type="ARBA" id="ARBA00022989"/>
    </source>
</evidence>
<proteinExistence type="predicted"/>
<dbReference type="Pfam" id="PF00069">
    <property type="entry name" value="Pkinase"/>
    <property type="match status" value="1"/>
</dbReference>
<evidence type="ECO:0000256" key="6">
    <source>
        <dbReference type="ARBA" id="ARBA00022741"/>
    </source>
</evidence>
<dbReference type="PANTHER" id="PTHR27006:SF601">
    <property type="entry name" value="PROTEIN KINASE DOMAIN-CONTAINING PROTEIN"/>
    <property type="match status" value="1"/>
</dbReference>
<dbReference type="PANTHER" id="PTHR27006">
    <property type="entry name" value="PROMASTIGOTE SURFACE ANTIGEN PROTEIN PSA"/>
    <property type="match status" value="1"/>
</dbReference>
<evidence type="ECO:0000313" key="16">
    <source>
        <dbReference type="Proteomes" id="UP000298652"/>
    </source>
</evidence>
<sequence length="541" mass="60112">MDLVGSVETIVKLGLTIKEAVDTVRRNEEECSEIRERVLRVGDILSPLQETGSMDDSPAISGALEDLEKTLWRAHTLVEACQEKSTICLFCTAGKQSTQLRKVQDDITQKVMVVIFATNVQLTMILTRLDRPCPQTLVSLPGDSSVGHTLAFSRPARRAHPAPAPPQSSPATTPAFAVPRRRRPPPFASTAAQDGRSRPPPSKSTASCVQTINDYAGRVHASADQSCWRKFSSLELETATNHFSEDNLIGRGAFAAVFKGVLRDGLGVAIKKFKHPYQLPAAHINDVLSLVSKLQHKNIVKFIGYGYEVIEKVDGFDDNKHQAQESHYFLVEEYMPNGSLDDIIYGSRIEWSSLFGIVQGIAQGLHYLHEQQLVHSDLKPNNILLDSDTNPKITDFGIARILDHGDDMPRDINYLAGTVGYMPPEYIVQGILSTKYDVYSFGVMLLEIISSMCRSKPAPRQASIEWAWMARQAGQMEELLDPSLYAEFQLKEIRRCMEVGLLCTQFKPADRPAMSDVLAMLDGKKKLRTPKQPGYTKGRKA</sequence>
<keyword evidence="6 12" id="KW-0547">Nucleotide-binding</keyword>
<protein>
    <recommendedName>
        <fullName evidence="14">Protein kinase domain-containing protein</fullName>
    </recommendedName>
</protein>
<feature type="region of interest" description="Disordered" evidence="13">
    <location>
        <begin position="155"/>
        <end position="207"/>
    </location>
</feature>
<gene>
    <name evidence="15" type="ORF">SEVIR_8G234800v2</name>
</gene>
<dbReference type="Gene3D" id="1.10.510.10">
    <property type="entry name" value="Transferase(Phosphotransferase) domain 1"/>
    <property type="match status" value="1"/>
</dbReference>